<dbReference type="PROSITE" id="PS00330">
    <property type="entry name" value="HEMOLYSIN_CALCIUM"/>
    <property type="match status" value="2"/>
</dbReference>
<evidence type="ECO:0000313" key="4">
    <source>
        <dbReference type="EMBL" id="NVO27291.1"/>
    </source>
</evidence>
<proteinExistence type="predicted"/>
<dbReference type="InterPro" id="IPR018511">
    <property type="entry name" value="Hemolysin-typ_Ca-bd_CS"/>
</dbReference>
<evidence type="ECO:0000256" key="2">
    <source>
        <dbReference type="ARBA" id="ARBA00022525"/>
    </source>
</evidence>
<feature type="region of interest" description="Disordered" evidence="3">
    <location>
        <begin position="20"/>
        <end position="43"/>
    </location>
</feature>
<keyword evidence="2" id="KW-0964">Secreted</keyword>
<dbReference type="PANTHER" id="PTHR38340:SF1">
    <property type="entry name" value="S-LAYER PROTEIN"/>
    <property type="match status" value="1"/>
</dbReference>
<evidence type="ECO:0000256" key="3">
    <source>
        <dbReference type="SAM" id="MobiDB-lite"/>
    </source>
</evidence>
<dbReference type="Gene3D" id="2.150.10.10">
    <property type="entry name" value="Serralysin-like metalloprotease, C-terminal"/>
    <property type="match status" value="4"/>
</dbReference>
<dbReference type="Proteomes" id="UP000523601">
    <property type="component" value="Unassembled WGS sequence"/>
</dbReference>
<comment type="subcellular location">
    <subcellularLocation>
        <location evidence="1">Secreted</location>
    </subcellularLocation>
</comment>
<evidence type="ECO:0000256" key="1">
    <source>
        <dbReference type="ARBA" id="ARBA00004613"/>
    </source>
</evidence>
<dbReference type="PANTHER" id="PTHR38340">
    <property type="entry name" value="S-LAYER PROTEIN"/>
    <property type="match status" value="1"/>
</dbReference>
<dbReference type="InterPro" id="IPR011049">
    <property type="entry name" value="Serralysin-like_metalloprot_C"/>
</dbReference>
<keyword evidence="5" id="KW-1185">Reference proteome</keyword>
<gene>
    <name evidence="4" type="ORF">HJ526_07670</name>
</gene>
<dbReference type="SUPFAM" id="SSF51120">
    <property type="entry name" value="beta-Roll"/>
    <property type="match status" value="3"/>
</dbReference>
<dbReference type="Pfam" id="PF00353">
    <property type="entry name" value="HemolysinCabind"/>
    <property type="match status" value="6"/>
</dbReference>
<dbReference type="InterPro" id="IPR001343">
    <property type="entry name" value="Hemolysn_Ca-bd"/>
</dbReference>
<dbReference type="RefSeq" id="WP_176853706.1">
    <property type="nucleotide sequence ID" value="NZ_JABCJD010000003.1"/>
</dbReference>
<reference evidence="4 5" key="1">
    <citation type="submission" date="2020-04" db="EMBL/GenBank/DDBJ databases">
        <title>Donghicola sp., a member of the Rhodobacteraceae family isolated from mangrove forest in Thailand.</title>
        <authorList>
            <person name="Charoenyingcharoen P."/>
            <person name="Yukphan P."/>
        </authorList>
    </citation>
    <scope>NUCLEOTIDE SEQUENCE [LARGE SCALE GENOMIC DNA]</scope>
    <source>
        <strain evidence="4 5">C2-DW-16</strain>
    </source>
</reference>
<evidence type="ECO:0000313" key="5">
    <source>
        <dbReference type="Proteomes" id="UP000523601"/>
    </source>
</evidence>
<organism evidence="4 5">
    <name type="scientific">Donghicola mangrovi</name>
    <dbReference type="NCBI Taxonomy" id="2729614"/>
    <lineage>
        <taxon>Bacteria</taxon>
        <taxon>Pseudomonadati</taxon>
        <taxon>Pseudomonadota</taxon>
        <taxon>Alphaproteobacteria</taxon>
        <taxon>Rhodobacterales</taxon>
        <taxon>Roseobacteraceae</taxon>
        <taxon>Donghicola</taxon>
    </lineage>
</organism>
<accession>A0ABX2PEC6</accession>
<dbReference type="EMBL" id="JABCJD010000003">
    <property type="protein sequence ID" value="NVO27291.1"/>
    <property type="molecule type" value="Genomic_DNA"/>
</dbReference>
<sequence>MLFSLLASYGVYSVLVDDSADTSSNDSSDHDRDERLAGTDDDDVINAIGGDDTVLGGGGADLISGGAGDDLLRGGDWYDTISGDEGDDTLDGGDSDDLLFGGIGEDSIVGAGDNDTLLGGDGNDTLAGYTGHDWLIDVDGNNTLSGGVGQDVLISAGDFSDDASGSLSTLYADLKGGLTELKFTWQLASSKTLALALDQEDASGADVLDGGSDMDILAFGAGDTATGGTGADTFAVIQHHLLSGDAPATITDYEDFDPTQSWRTSDHIYYMYSATTGEPDLSIEHTDTGVNLYDGGKLVMVIGGDTEGFTLDDIILDALDAAKTDEGDDDLTGGAGYDAFYLQDGNDKASGEGGNDTLYGGDGRDTLNGAAGDDRLMGGAGSDTLNGGTGDDTLNGIDSDHVTAGFFDYGDGIYHRVVLYDPVQSDGADLLNGGYGDDLLLVGAGDTAIGGAGTDLIVVIDHDGSDELAVLEDYNPSEDVLMIKYLGDEAPEITTSVNEDGHTVVALDGKETFVIKTVLPANFSIPHVYHYNAGYVDPS</sequence>
<dbReference type="InterPro" id="IPR050557">
    <property type="entry name" value="RTX_toxin/Mannuronan_C5-epim"/>
</dbReference>
<comment type="caution">
    <text evidence="4">The sequence shown here is derived from an EMBL/GenBank/DDBJ whole genome shotgun (WGS) entry which is preliminary data.</text>
</comment>
<feature type="compositionally biased region" description="Basic and acidic residues" evidence="3">
    <location>
        <begin position="27"/>
        <end position="38"/>
    </location>
</feature>
<name>A0ABX2PEC6_9RHOB</name>
<protein>
    <submittedName>
        <fullName evidence="4">Calcium-binding protein</fullName>
    </submittedName>
</protein>
<dbReference type="PRINTS" id="PR00313">
    <property type="entry name" value="CABNDNGRPT"/>
</dbReference>